<evidence type="ECO:0000259" key="11">
    <source>
        <dbReference type="Pfam" id="PF01406"/>
    </source>
</evidence>
<dbReference type="InterPro" id="IPR032678">
    <property type="entry name" value="tRNA-synt_1_cat_dom"/>
</dbReference>
<dbReference type="InterPro" id="IPR015803">
    <property type="entry name" value="Cys-tRNA-ligase"/>
</dbReference>
<accession>A0A6J6GGT3</accession>
<dbReference type="PANTHER" id="PTHR10890:SF3">
    <property type="entry name" value="CYSTEINE--TRNA LIGASE, CYTOPLASMIC"/>
    <property type="match status" value="1"/>
</dbReference>
<evidence type="ECO:0000256" key="2">
    <source>
        <dbReference type="ARBA" id="ARBA00012832"/>
    </source>
</evidence>
<dbReference type="NCBIfam" id="TIGR00435">
    <property type="entry name" value="cysS"/>
    <property type="match status" value="1"/>
</dbReference>
<dbReference type="GO" id="GO:0005524">
    <property type="term" value="F:ATP binding"/>
    <property type="evidence" value="ECO:0007669"/>
    <property type="project" value="UniProtKB-KW"/>
</dbReference>
<reference evidence="12" key="1">
    <citation type="submission" date="2020-05" db="EMBL/GenBank/DDBJ databases">
        <authorList>
            <person name="Chiriac C."/>
            <person name="Salcher M."/>
            <person name="Ghai R."/>
            <person name="Kavagutti S V."/>
        </authorList>
    </citation>
    <scope>NUCLEOTIDE SEQUENCE</scope>
</reference>
<dbReference type="PRINTS" id="PR00983">
    <property type="entry name" value="TRNASYNTHCYS"/>
</dbReference>
<feature type="domain" description="tRNA synthetases class I catalytic" evidence="11">
    <location>
        <begin position="31"/>
        <end position="321"/>
    </location>
</feature>
<keyword evidence="3" id="KW-0436">Ligase</keyword>
<gene>
    <name evidence="12" type="ORF">UFOPK1835_00361</name>
</gene>
<keyword evidence="9" id="KW-0030">Aminoacyl-tRNA synthetase</keyword>
<dbReference type="Gene3D" id="1.20.120.640">
    <property type="entry name" value="Anticodon-binding domain of a subclass of class I aminoacyl-tRNA synthetases"/>
    <property type="match status" value="1"/>
</dbReference>
<evidence type="ECO:0000313" key="12">
    <source>
        <dbReference type="EMBL" id="CAB4600542.1"/>
    </source>
</evidence>
<proteinExistence type="predicted"/>
<evidence type="ECO:0000256" key="10">
    <source>
        <dbReference type="ARBA" id="ARBA00031499"/>
    </source>
</evidence>
<dbReference type="GO" id="GO:0006423">
    <property type="term" value="P:cysteinyl-tRNA aminoacylation"/>
    <property type="evidence" value="ECO:0007669"/>
    <property type="project" value="InterPro"/>
</dbReference>
<dbReference type="GO" id="GO:0004817">
    <property type="term" value="F:cysteine-tRNA ligase activity"/>
    <property type="evidence" value="ECO:0007669"/>
    <property type="project" value="UniProtKB-EC"/>
</dbReference>
<keyword evidence="4" id="KW-0479">Metal-binding</keyword>
<evidence type="ECO:0000256" key="5">
    <source>
        <dbReference type="ARBA" id="ARBA00022741"/>
    </source>
</evidence>
<dbReference type="PANTHER" id="PTHR10890">
    <property type="entry name" value="CYSTEINYL-TRNA SYNTHETASE"/>
    <property type="match status" value="1"/>
</dbReference>
<protein>
    <recommendedName>
        <fullName evidence="2">cysteine--tRNA ligase</fullName>
        <ecNumber evidence="2">6.1.1.16</ecNumber>
    </recommendedName>
    <alternativeName>
        <fullName evidence="10">Cysteinyl-tRNA synthetase</fullName>
    </alternativeName>
</protein>
<evidence type="ECO:0000256" key="7">
    <source>
        <dbReference type="ARBA" id="ARBA00022840"/>
    </source>
</evidence>
<evidence type="ECO:0000256" key="9">
    <source>
        <dbReference type="ARBA" id="ARBA00023146"/>
    </source>
</evidence>
<dbReference type="Gene3D" id="3.40.50.620">
    <property type="entry name" value="HUPs"/>
    <property type="match status" value="1"/>
</dbReference>
<comment type="cofactor">
    <cofactor evidence="1">
        <name>Zn(2+)</name>
        <dbReference type="ChEBI" id="CHEBI:29105"/>
    </cofactor>
</comment>
<keyword evidence="5" id="KW-0547">Nucleotide-binding</keyword>
<dbReference type="SUPFAM" id="SSF52374">
    <property type="entry name" value="Nucleotidylyl transferase"/>
    <property type="match status" value="1"/>
</dbReference>
<evidence type="ECO:0000256" key="3">
    <source>
        <dbReference type="ARBA" id="ARBA00022598"/>
    </source>
</evidence>
<organism evidence="12">
    <name type="scientific">freshwater metagenome</name>
    <dbReference type="NCBI Taxonomy" id="449393"/>
    <lineage>
        <taxon>unclassified sequences</taxon>
        <taxon>metagenomes</taxon>
        <taxon>ecological metagenomes</taxon>
    </lineage>
</organism>
<dbReference type="EC" id="6.1.1.16" evidence="2"/>
<dbReference type="AlphaFoldDB" id="A0A6J6GGT3"/>
<keyword evidence="6" id="KW-0862">Zinc</keyword>
<dbReference type="Pfam" id="PF01406">
    <property type="entry name" value="tRNA-synt_1e"/>
    <property type="match status" value="1"/>
</dbReference>
<dbReference type="InterPro" id="IPR014729">
    <property type="entry name" value="Rossmann-like_a/b/a_fold"/>
</dbReference>
<dbReference type="InterPro" id="IPR024909">
    <property type="entry name" value="Cys-tRNA/MSH_ligase"/>
</dbReference>
<dbReference type="CDD" id="cd00672">
    <property type="entry name" value="CysRS_core"/>
    <property type="match status" value="1"/>
</dbReference>
<sequence length="393" mass="43230">MSQIQTTDQGPMRIHDTARGAIVPFEPGPIVTMYTCGITPYDATHIGHAATYVTYDILQRRLRDLGHETRCVRNVTDVDDDILRKARELGVHYLDLAAAETARFDSDMEALNVIECWSEPRATSAIADIRGFIGMVLDRGHAYLSGGSVYFDVNTFERFGQVSHYSHEEMVALARQHGGNPDDPNKRNQLDFVLWQPSADDEPSWESLWGPGRPGWHIECSALALRELDTTIDLHGGGSDLIFPHHECEAAQSEAATGQPFVRHWMHQAMVRMDGEKMSKSLGNLVFISELRKTWDTRAIRLGIVAHHYRNSWEWNDDIMPTAGARLADWLRVSTAADATDSVAALDAVRACLDDDLDTPGAVAAIDSAAAAGEGVASAAALLGVFLIGEPVR</sequence>
<evidence type="ECO:0000256" key="8">
    <source>
        <dbReference type="ARBA" id="ARBA00022917"/>
    </source>
</evidence>
<evidence type="ECO:0000256" key="4">
    <source>
        <dbReference type="ARBA" id="ARBA00022723"/>
    </source>
</evidence>
<name>A0A6J6GGT3_9ZZZZ</name>
<evidence type="ECO:0000256" key="1">
    <source>
        <dbReference type="ARBA" id="ARBA00001947"/>
    </source>
</evidence>
<evidence type="ECO:0000256" key="6">
    <source>
        <dbReference type="ARBA" id="ARBA00022833"/>
    </source>
</evidence>
<keyword evidence="8" id="KW-0648">Protein biosynthesis</keyword>
<keyword evidence="7" id="KW-0067">ATP-binding</keyword>
<dbReference type="EMBL" id="CAEZUP010000009">
    <property type="protein sequence ID" value="CAB4600542.1"/>
    <property type="molecule type" value="Genomic_DNA"/>
</dbReference>
<dbReference type="GO" id="GO:0046872">
    <property type="term" value="F:metal ion binding"/>
    <property type="evidence" value="ECO:0007669"/>
    <property type="project" value="UniProtKB-KW"/>
</dbReference>
<dbReference type="GO" id="GO:0005829">
    <property type="term" value="C:cytosol"/>
    <property type="evidence" value="ECO:0007669"/>
    <property type="project" value="TreeGrafter"/>
</dbReference>